<evidence type="ECO:0000256" key="11">
    <source>
        <dbReference type="ARBA" id="ARBA00022989"/>
    </source>
</evidence>
<keyword evidence="10" id="KW-0548">Nucleotidyltransferase</keyword>
<dbReference type="OrthoDB" id="434103at2759"/>
<keyword evidence="13 20" id="KW-0472">Membrane</keyword>
<feature type="transmembrane region" description="Helical" evidence="20">
    <location>
        <begin position="289"/>
        <end position="308"/>
    </location>
</feature>
<evidence type="ECO:0000256" key="13">
    <source>
        <dbReference type="ARBA" id="ARBA00023136"/>
    </source>
</evidence>
<dbReference type="GO" id="GO:0008654">
    <property type="term" value="P:phospholipid biosynthetic process"/>
    <property type="evidence" value="ECO:0007669"/>
    <property type="project" value="UniProtKB-KW"/>
</dbReference>
<evidence type="ECO:0000256" key="7">
    <source>
        <dbReference type="ARBA" id="ARBA00022516"/>
    </source>
</evidence>
<feature type="transmembrane region" description="Helical" evidence="20">
    <location>
        <begin position="210"/>
        <end position="238"/>
    </location>
</feature>
<evidence type="ECO:0000256" key="3">
    <source>
        <dbReference type="ARBA" id="ARBA00005119"/>
    </source>
</evidence>
<keyword evidence="8" id="KW-0808">Transferase</keyword>
<keyword evidence="15" id="KW-1208">Phospholipid metabolism</keyword>
<keyword evidence="7" id="KW-0444">Lipid biosynthesis</keyword>
<comment type="caution">
    <text evidence="21">The sequence shown here is derived from an EMBL/GenBank/DDBJ whole genome shotgun (WGS) entry which is preliminary data.</text>
</comment>
<name>A0A1Q9CST0_SYMMI</name>
<feature type="region of interest" description="Disordered" evidence="19">
    <location>
        <begin position="147"/>
        <end position="191"/>
    </location>
</feature>
<evidence type="ECO:0000256" key="1">
    <source>
        <dbReference type="ARBA" id="ARBA00001698"/>
    </source>
</evidence>
<dbReference type="GO" id="GO:0005789">
    <property type="term" value="C:endoplasmic reticulum membrane"/>
    <property type="evidence" value="ECO:0007669"/>
    <property type="project" value="TreeGrafter"/>
</dbReference>
<proteinExistence type="inferred from homology"/>
<keyword evidence="14" id="KW-0594">Phospholipid biosynthesis</keyword>
<evidence type="ECO:0000256" key="8">
    <source>
        <dbReference type="ARBA" id="ARBA00022679"/>
    </source>
</evidence>
<protein>
    <recommendedName>
        <fullName evidence="6">phosphatidate cytidylyltransferase</fullName>
        <ecNumber evidence="6">2.7.7.41</ecNumber>
    </recommendedName>
    <alternativeName>
        <fullName evidence="16">CDP-diacylglycerol synthase</fullName>
    </alternativeName>
    <alternativeName>
        <fullName evidence="17">CDP-diglyceride pyrophosphorylase</fullName>
    </alternativeName>
    <alternativeName>
        <fullName evidence="18">CDP-diglyceride synthase</fullName>
    </alternativeName>
</protein>
<dbReference type="EMBL" id="LSRX01000942">
    <property type="protein sequence ID" value="OLP85988.1"/>
    <property type="molecule type" value="Genomic_DNA"/>
</dbReference>
<evidence type="ECO:0000256" key="15">
    <source>
        <dbReference type="ARBA" id="ARBA00023264"/>
    </source>
</evidence>
<comment type="pathway">
    <text evidence="4">Lipid metabolism.</text>
</comment>
<comment type="catalytic activity">
    <reaction evidence="1">
        <text>a 1,2-diacyl-sn-glycero-3-phosphate + CTP + H(+) = a CDP-1,2-diacyl-sn-glycerol + diphosphate</text>
        <dbReference type="Rhea" id="RHEA:16229"/>
        <dbReference type="ChEBI" id="CHEBI:15378"/>
        <dbReference type="ChEBI" id="CHEBI:33019"/>
        <dbReference type="ChEBI" id="CHEBI:37563"/>
        <dbReference type="ChEBI" id="CHEBI:58332"/>
        <dbReference type="ChEBI" id="CHEBI:58608"/>
        <dbReference type="EC" id="2.7.7.41"/>
    </reaction>
</comment>
<dbReference type="EC" id="2.7.7.41" evidence="6"/>
<evidence type="ECO:0000256" key="20">
    <source>
        <dbReference type="SAM" id="Phobius"/>
    </source>
</evidence>
<evidence type="ECO:0000256" key="16">
    <source>
        <dbReference type="ARBA" id="ARBA00029893"/>
    </source>
</evidence>
<accession>A0A1Q9CST0</accession>
<keyword evidence="9 20" id="KW-0812">Transmembrane</keyword>
<dbReference type="PANTHER" id="PTHR13773:SF8">
    <property type="entry name" value="PHOSPHATIDATE CYTIDYLYLTRANSFERASE, PHOTORECEPTOR-SPECIFIC"/>
    <property type="match status" value="1"/>
</dbReference>
<comment type="subcellular location">
    <subcellularLocation>
        <location evidence="2">Membrane</location>
        <topology evidence="2">Multi-pass membrane protein</topology>
    </subcellularLocation>
</comment>
<dbReference type="AlphaFoldDB" id="A0A1Q9CST0"/>
<feature type="region of interest" description="Disordered" evidence="19">
    <location>
        <begin position="456"/>
        <end position="573"/>
    </location>
</feature>
<evidence type="ECO:0000256" key="4">
    <source>
        <dbReference type="ARBA" id="ARBA00005189"/>
    </source>
</evidence>
<evidence type="ECO:0000256" key="2">
    <source>
        <dbReference type="ARBA" id="ARBA00004141"/>
    </source>
</evidence>
<evidence type="ECO:0000256" key="10">
    <source>
        <dbReference type="ARBA" id="ARBA00022695"/>
    </source>
</evidence>
<evidence type="ECO:0000256" key="9">
    <source>
        <dbReference type="ARBA" id="ARBA00022692"/>
    </source>
</evidence>
<evidence type="ECO:0000256" key="12">
    <source>
        <dbReference type="ARBA" id="ARBA00023098"/>
    </source>
</evidence>
<dbReference type="Proteomes" id="UP000186817">
    <property type="component" value="Unassembled WGS sequence"/>
</dbReference>
<keyword evidence="11 20" id="KW-1133">Transmembrane helix</keyword>
<dbReference type="GO" id="GO:0004605">
    <property type="term" value="F:phosphatidate cytidylyltransferase activity"/>
    <property type="evidence" value="ECO:0007669"/>
    <property type="project" value="UniProtKB-EC"/>
</dbReference>
<keyword evidence="22" id="KW-1185">Reference proteome</keyword>
<sequence>MGAPTNKLWSAGQGATVWPGGALSARGVCRSADLPLWLPLPLAGAGVVTTQRRVARRIGLPADGASGPTSKEAVGRERQVVPQQWLCHTRAPGSDDRRRLDLVIYGASPLRDAMCWWAGAGMTPPYHCCKRKVVALVAALLPAMPKASSPDALRRRGRTDSADFRGNTTEEDTDLADDPKSEQESAALRTAQSGDKLLSKVKMKKMMVRAVMGISMMVTFGGVIYLGHCYLCLLVFALPETGVLICRATKSPLEVGRRSRQCFIFFELVGVRKRQAAEKRLPLFRSIQWAWFFVAAFFTWSASICQFLENSPRFTASWSVVHSPPQFGKSYPPFLQLAGSAKGSGTSSAPAPTKNKEQRHAALQKLHQTISSLPQRLNEASIQRYTDRVDTELERKAPSWEGPLNITSTEVRTQLNFMKVVGKLHIQPLYEMTSSDYEIKTIRQRLAASKARTLKEELLPDTGTPSPIHQKAGLESSTSEKNPAQARSLAILEETLPRNVKKEEQLPSPQAKEKEKEVDNAARSHSPPGSRDPPFWQCINMSGPQRSASPDTDSSGTDDSGAPPPWDDPIEVDTMSGVKYQGPVTILEMVDPEPGPSLEDQENALPKRDKIIQICQSDEMFTWIHALATILVINEKAVIGGLKVSEQLRVWQDTIRVLKTPPWIFAPLNLVATDQGTTWEEAMTARPVMGTDGLLTIAVGEGRVD</sequence>
<evidence type="ECO:0000256" key="14">
    <source>
        <dbReference type="ARBA" id="ARBA00023209"/>
    </source>
</evidence>
<evidence type="ECO:0000256" key="19">
    <source>
        <dbReference type="SAM" id="MobiDB-lite"/>
    </source>
</evidence>
<dbReference type="PANTHER" id="PTHR13773">
    <property type="entry name" value="PHOSPHATIDATE CYTIDYLYLTRANSFERASE"/>
    <property type="match status" value="1"/>
</dbReference>
<organism evidence="21 22">
    <name type="scientific">Symbiodinium microadriaticum</name>
    <name type="common">Dinoflagellate</name>
    <name type="synonym">Zooxanthella microadriatica</name>
    <dbReference type="NCBI Taxonomy" id="2951"/>
    <lineage>
        <taxon>Eukaryota</taxon>
        <taxon>Sar</taxon>
        <taxon>Alveolata</taxon>
        <taxon>Dinophyceae</taxon>
        <taxon>Suessiales</taxon>
        <taxon>Symbiodiniaceae</taxon>
        <taxon>Symbiodinium</taxon>
    </lineage>
</organism>
<feature type="compositionally biased region" description="Basic and acidic residues" evidence="19">
    <location>
        <begin position="152"/>
        <end position="163"/>
    </location>
</feature>
<evidence type="ECO:0000313" key="21">
    <source>
        <dbReference type="EMBL" id="OLP85988.1"/>
    </source>
</evidence>
<evidence type="ECO:0000313" key="22">
    <source>
        <dbReference type="Proteomes" id="UP000186817"/>
    </source>
</evidence>
<reference evidence="21 22" key="1">
    <citation type="submission" date="2016-02" db="EMBL/GenBank/DDBJ databases">
        <title>Genome analysis of coral dinoflagellate symbionts highlights evolutionary adaptations to a symbiotic lifestyle.</title>
        <authorList>
            <person name="Aranda M."/>
            <person name="Li Y."/>
            <person name="Liew Y.J."/>
            <person name="Baumgarten S."/>
            <person name="Simakov O."/>
            <person name="Wilson M."/>
            <person name="Piel J."/>
            <person name="Ashoor H."/>
            <person name="Bougouffa S."/>
            <person name="Bajic V.B."/>
            <person name="Ryu T."/>
            <person name="Ravasi T."/>
            <person name="Bayer T."/>
            <person name="Micklem G."/>
            <person name="Kim H."/>
            <person name="Bhak J."/>
            <person name="Lajeunesse T.C."/>
            <person name="Voolstra C.R."/>
        </authorList>
    </citation>
    <scope>NUCLEOTIDE SEQUENCE [LARGE SCALE GENOMIC DNA]</scope>
    <source>
        <strain evidence="21 22">CCMP2467</strain>
    </source>
</reference>
<dbReference type="InterPro" id="IPR016720">
    <property type="entry name" value="PC_Trfase_euk"/>
</dbReference>
<keyword evidence="12" id="KW-0443">Lipid metabolism</keyword>
<evidence type="ECO:0000256" key="18">
    <source>
        <dbReference type="ARBA" id="ARBA00033406"/>
    </source>
</evidence>
<evidence type="ECO:0000256" key="5">
    <source>
        <dbReference type="ARBA" id="ARBA00010185"/>
    </source>
</evidence>
<comment type="pathway">
    <text evidence="3">Phospholipid metabolism; CDP-diacylglycerol biosynthesis; CDP-diacylglycerol from sn-glycerol 3-phosphate: step 3/3.</text>
</comment>
<evidence type="ECO:0000256" key="6">
    <source>
        <dbReference type="ARBA" id="ARBA00012487"/>
    </source>
</evidence>
<comment type="similarity">
    <text evidence="5">Belongs to the CDS family.</text>
</comment>
<gene>
    <name evidence="21" type="ORF">AK812_SmicGene32953</name>
</gene>
<feature type="compositionally biased region" description="Basic and acidic residues" evidence="19">
    <location>
        <begin position="500"/>
        <end position="522"/>
    </location>
</feature>
<feature type="compositionally biased region" description="Low complexity" evidence="19">
    <location>
        <begin position="547"/>
        <end position="561"/>
    </location>
</feature>
<evidence type="ECO:0000256" key="17">
    <source>
        <dbReference type="ARBA" id="ARBA00032396"/>
    </source>
</evidence>